<keyword evidence="1" id="KW-0732">Signal</keyword>
<gene>
    <name evidence="2" type="ORF">PI93_012665</name>
</gene>
<proteinExistence type="predicted"/>
<feature type="chain" id="PRO_5046365713" description="Lipoprotein" evidence="1">
    <location>
        <begin position="22"/>
        <end position="283"/>
    </location>
</feature>
<dbReference type="RefSeq" id="WP_039371445.1">
    <property type="nucleotide sequence ID" value="NZ_CP047385.1"/>
</dbReference>
<evidence type="ECO:0000313" key="2">
    <source>
        <dbReference type="EMBL" id="QHF13397.1"/>
    </source>
</evidence>
<evidence type="ECO:0008006" key="4">
    <source>
        <dbReference type="Google" id="ProtNLM"/>
    </source>
</evidence>
<sequence>MNLRSRYCVVTALLCALLAGCEDSEVGQVKAANDPVDATHTYGSVLSERAACKATSWKKLKDDSNRTAVEYRCELDNAVAALNKVRDAKIDEINGYLKASNDNLGKAIEGSAGDAARYAKLLEEKKAELQQIDEKSQAQTAGMDGPSALKAKQVWDTARAYAASEVERYQAELDKANSGANTASLEASRQSYQQRYADDIANLHKQYDGVKSVTEVIRWVVNDKAVIPVYYGFEIDSALGNKTSDKSSQFSGYLQQIARLRGQDYVAFVAPNVLVGIAATTDK</sequence>
<dbReference type="Proteomes" id="UP000035080">
    <property type="component" value="Chromosome"/>
</dbReference>
<organism evidence="2 3">
    <name type="scientific">Pandoraea fibrosis</name>
    <dbReference type="NCBI Taxonomy" id="1891094"/>
    <lineage>
        <taxon>Bacteria</taxon>
        <taxon>Pseudomonadati</taxon>
        <taxon>Pseudomonadota</taxon>
        <taxon>Betaproteobacteria</taxon>
        <taxon>Burkholderiales</taxon>
        <taxon>Burkholderiaceae</taxon>
        <taxon>Pandoraea</taxon>
    </lineage>
</organism>
<dbReference type="PROSITE" id="PS51257">
    <property type="entry name" value="PROKAR_LIPOPROTEIN"/>
    <property type="match status" value="1"/>
</dbReference>
<evidence type="ECO:0000256" key="1">
    <source>
        <dbReference type="SAM" id="SignalP"/>
    </source>
</evidence>
<name>A0ABX6HS64_9BURK</name>
<reference evidence="2 3" key="1">
    <citation type="journal article" date="2015" name="Genome Announc.">
        <title>Genome Sequences of Two Pandoraea pnomenusa Isolates Recovered 11 Months Apart from a Cystic Fibrosis Patient.</title>
        <authorList>
            <person name="Ee R."/>
            <person name="Ambrose M."/>
            <person name="Lazenby J."/>
            <person name="Williams P."/>
            <person name="Chan K.G."/>
            <person name="Roddam L."/>
        </authorList>
    </citation>
    <scope>NUCLEOTIDE SEQUENCE [LARGE SCALE GENOMIC DNA]</scope>
    <source>
        <strain evidence="2 3">6399</strain>
    </source>
</reference>
<dbReference type="EMBL" id="CP047385">
    <property type="protein sequence ID" value="QHF13397.1"/>
    <property type="molecule type" value="Genomic_DNA"/>
</dbReference>
<evidence type="ECO:0000313" key="3">
    <source>
        <dbReference type="Proteomes" id="UP000035080"/>
    </source>
</evidence>
<protein>
    <recommendedName>
        <fullName evidence="4">Lipoprotein</fullName>
    </recommendedName>
</protein>
<feature type="signal peptide" evidence="1">
    <location>
        <begin position="1"/>
        <end position="21"/>
    </location>
</feature>
<accession>A0ABX6HS64</accession>
<keyword evidence="3" id="KW-1185">Reference proteome</keyword>